<proteinExistence type="predicted"/>
<dbReference type="Proteomes" id="UP000287651">
    <property type="component" value="Unassembled WGS sequence"/>
</dbReference>
<evidence type="ECO:0000313" key="2">
    <source>
        <dbReference type="EMBL" id="RRT73974.1"/>
    </source>
</evidence>
<feature type="non-terminal residue" evidence="2">
    <location>
        <position position="1"/>
    </location>
</feature>
<evidence type="ECO:0000256" key="1">
    <source>
        <dbReference type="SAM" id="MobiDB-lite"/>
    </source>
</evidence>
<feature type="region of interest" description="Disordered" evidence="1">
    <location>
        <begin position="1"/>
        <end position="28"/>
    </location>
</feature>
<dbReference type="AlphaFoldDB" id="A0A427ACM1"/>
<protein>
    <submittedName>
        <fullName evidence="2">Uncharacterized protein</fullName>
    </submittedName>
</protein>
<comment type="caution">
    <text evidence="2">The sequence shown here is derived from an EMBL/GenBank/DDBJ whole genome shotgun (WGS) entry which is preliminary data.</text>
</comment>
<name>A0A427ACM1_ENSVE</name>
<gene>
    <name evidence="2" type="ORF">B296_00021253</name>
</gene>
<reference evidence="2 3" key="1">
    <citation type="journal article" date="2014" name="Agronomy (Basel)">
        <title>A Draft Genome Sequence for Ensete ventricosum, the Drought-Tolerant Tree Against Hunger.</title>
        <authorList>
            <person name="Harrison J."/>
            <person name="Moore K.A."/>
            <person name="Paszkiewicz K."/>
            <person name="Jones T."/>
            <person name="Grant M."/>
            <person name="Ambacheew D."/>
            <person name="Muzemil S."/>
            <person name="Studholme D.J."/>
        </authorList>
    </citation>
    <scope>NUCLEOTIDE SEQUENCE [LARGE SCALE GENOMIC DNA]</scope>
</reference>
<sequence length="67" mass="7065">GPYGRCAASDSARGRLSPLQAGRSRSPPVQATLAATIALCRWPQPQLVAPLQVARPWPTAYRGPGRG</sequence>
<accession>A0A427ACM1</accession>
<organism evidence="2 3">
    <name type="scientific">Ensete ventricosum</name>
    <name type="common">Abyssinian banana</name>
    <name type="synonym">Musa ensete</name>
    <dbReference type="NCBI Taxonomy" id="4639"/>
    <lineage>
        <taxon>Eukaryota</taxon>
        <taxon>Viridiplantae</taxon>
        <taxon>Streptophyta</taxon>
        <taxon>Embryophyta</taxon>
        <taxon>Tracheophyta</taxon>
        <taxon>Spermatophyta</taxon>
        <taxon>Magnoliopsida</taxon>
        <taxon>Liliopsida</taxon>
        <taxon>Zingiberales</taxon>
        <taxon>Musaceae</taxon>
        <taxon>Ensete</taxon>
    </lineage>
</organism>
<dbReference type="EMBL" id="AMZH03002918">
    <property type="protein sequence ID" value="RRT73974.1"/>
    <property type="molecule type" value="Genomic_DNA"/>
</dbReference>
<evidence type="ECO:0000313" key="3">
    <source>
        <dbReference type="Proteomes" id="UP000287651"/>
    </source>
</evidence>